<evidence type="ECO:0000313" key="1">
    <source>
        <dbReference type="EMBL" id="MDV6271710.1"/>
    </source>
</evidence>
<organism evidence="1 2">
    <name type="scientific">Rhodococcus globerulus</name>
    <dbReference type="NCBI Taxonomy" id="33008"/>
    <lineage>
        <taxon>Bacteria</taxon>
        <taxon>Bacillati</taxon>
        <taxon>Actinomycetota</taxon>
        <taxon>Actinomycetes</taxon>
        <taxon>Mycobacteriales</taxon>
        <taxon>Nocardiaceae</taxon>
        <taxon>Rhodococcus</taxon>
    </lineage>
</organism>
<sequence>MALPSTALAAFSAAPEGALDSFLVDAGFAAPEVRRSVNGLSVPSSEVVLWAMLIDCPGGSSSGTMAGFDGAFVSLQSNDEKSMVEHMSQLTDAISALGDARVHALRKQA</sequence>
<gene>
    <name evidence="1" type="ORF">R3Q16_34540</name>
</gene>
<reference evidence="1 2" key="1">
    <citation type="submission" date="2023-10" db="EMBL/GenBank/DDBJ databases">
        <title>Development of a sustainable strategy for remediation of hydrocarbon-contaminated territories based on the waste exchange concept.</title>
        <authorList>
            <person name="Krivoruchko A."/>
        </authorList>
    </citation>
    <scope>NUCLEOTIDE SEQUENCE [LARGE SCALE GENOMIC DNA]</scope>
    <source>
        <strain evidence="1 2">IEGM 1203</strain>
    </source>
</reference>
<accession>A0ABU4C5L4</accession>
<evidence type="ECO:0000313" key="2">
    <source>
        <dbReference type="Proteomes" id="UP001185927"/>
    </source>
</evidence>
<dbReference type="RefSeq" id="WP_317546349.1">
    <property type="nucleotide sequence ID" value="NZ_JAWLKB010000070.1"/>
</dbReference>
<comment type="caution">
    <text evidence="1">The sequence shown here is derived from an EMBL/GenBank/DDBJ whole genome shotgun (WGS) entry which is preliminary data.</text>
</comment>
<name>A0ABU4C5L4_RHOGO</name>
<proteinExistence type="predicted"/>
<dbReference type="Proteomes" id="UP001185927">
    <property type="component" value="Unassembled WGS sequence"/>
</dbReference>
<keyword evidence="2" id="KW-1185">Reference proteome</keyword>
<dbReference type="EMBL" id="JAWLKB010000070">
    <property type="protein sequence ID" value="MDV6271710.1"/>
    <property type="molecule type" value="Genomic_DNA"/>
</dbReference>
<protein>
    <submittedName>
        <fullName evidence="1">Uncharacterized protein</fullName>
    </submittedName>
</protein>